<name>A0AAF0Z9T2_9CHRO</name>
<dbReference type="AlphaFoldDB" id="A0AAF0Z9T2"/>
<accession>A0AAF0Z9T2</accession>
<dbReference type="PANTHER" id="PTHR30383:SF5">
    <property type="entry name" value="SGNH HYDROLASE-TYPE ESTERASE DOMAIN-CONTAINING PROTEIN"/>
    <property type="match status" value="1"/>
</dbReference>
<dbReference type="GO" id="GO:0004622">
    <property type="term" value="F:phosphatidylcholine lysophospholipase activity"/>
    <property type="evidence" value="ECO:0007669"/>
    <property type="project" value="TreeGrafter"/>
</dbReference>
<dbReference type="InterPro" id="IPR036514">
    <property type="entry name" value="SGNH_hydro_sf"/>
</dbReference>
<dbReference type="InterPro" id="IPR002044">
    <property type="entry name" value="CBM20"/>
</dbReference>
<organism evidence="2">
    <name type="scientific">Cyanobacterium aponinum AL20115</name>
    <dbReference type="NCBI Taxonomy" id="3090662"/>
    <lineage>
        <taxon>Bacteria</taxon>
        <taxon>Bacillati</taxon>
        <taxon>Cyanobacteriota</taxon>
        <taxon>Cyanophyceae</taxon>
        <taxon>Oscillatoriophycideae</taxon>
        <taxon>Chroococcales</taxon>
        <taxon>Geminocystaceae</taxon>
        <taxon>Cyanobacterium</taxon>
    </lineage>
</organism>
<sequence>MYRFQVSAHTNMGESIALLGSTAELGSWSISNCIPLQTKSDRYPLWWADVDIPYTDSKIEYKYLKFSAEGEVIWESLGNDNRWIPLEKEAKEATLIVEDGWFGHLQPYPYGYWEKPLIQNPPLKDKNGLRILVIGSSVAMGCSAWLLKGWAELLKETLAEKYGHQLINVSELGASVSTTIKRFESVVIPQKPDIVIIALSLGNEGFAYCQPHERKALQQRFESGLQRLIQMTKEIGAIPMLGSVYPHGEYSAEHNWFLYDTHSRMLSWDVPVLDWLTELNDGNGRFAEGLSFDVAHPNSEGHRVMFSAINVPIFDLNKEEAGKKKLSLKPIDVCLFDDQKGFKIAWREKNNSLLFTNNSKVDFQINPYRLELQDCLQNNQLLEKGIYLANTRRVANFSLWLGEKKTIDTIVNIPPSYALEYLPLSAFFSPDKSEVLFYDGSLGILKIDENNLYLINESEHEYNVQPMWKEVSEALRDMKQGVYDDLLHPDIPFRRMMLGETGLESRIKVPPKSALPFQYKCPLSELKRIAILPLGDRCAVRMLLHKIQYDGPAYPFDLTRTTNLSDVADIIDTGFEDMWNPEYLHYNDEHGRIYHSKWTGLSFAHEVENTDDPINDMTPVFKRMKKRYQGRSHRFWATIDKCDEVLFIRTGRADREQVIDIMGKLKEKCQGKTFRLLIMSEQDSQEFSDLEGVLHENIYYNPDWMYDNHDYWWECSQKMRSLLDSLGVTSKNLFWCTI</sequence>
<feature type="domain" description="CBM20" evidence="1">
    <location>
        <begin position="1"/>
        <end position="103"/>
    </location>
</feature>
<dbReference type="SUPFAM" id="SSF52266">
    <property type="entry name" value="SGNH hydrolase"/>
    <property type="match status" value="1"/>
</dbReference>
<dbReference type="InterPro" id="IPR013783">
    <property type="entry name" value="Ig-like_fold"/>
</dbReference>
<dbReference type="InterPro" id="IPR051532">
    <property type="entry name" value="Ester_Hydrolysis_Enzymes"/>
</dbReference>
<gene>
    <name evidence="2" type="ORF">SAY89_01840</name>
</gene>
<dbReference type="SUPFAM" id="SSF49452">
    <property type="entry name" value="Starch-binding domain-like"/>
    <property type="match status" value="1"/>
</dbReference>
<proteinExistence type="predicted"/>
<dbReference type="Pfam" id="PF13472">
    <property type="entry name" value="Lipase_GDSL_2"/>
    <property type="match status" value="1"/>
</dbReference>
<dbReference type="CDD" id="cd05467">
    <property type="entry name" value="CBM20"/>
    <property type="match status" value="1"/>
</dbReference>
<dbReference type="Pfam" id="PF08795">
    <property type="entry name" value="DUF1796"/>
    <property type="match status" value="1"/>
</dbReference>
<protein>
    <submittedName>
        <fullName evidence="2">DUF1796 family putative cysteine peptidase</fullName>
    </submittedName>
</protein>
<dbReference type="EMBL" id="CP138348">
    <property type="protein sequence ID" value="WPF89041.1"/>
    <property type="molecule type" value="Genomic_DNA"/>
</dbReference>
<dbReference type="SMART" id="SM01065">
    <property type="entry name" value="CBM_2"/>
    <property type="match status" value="1"/>
</dbReference>
<dbReference type="PROSITE" id="PS51166">
    <property type="entry name" value="CBM20"/>
    <property type="match status" value="1"/>
</dbReference>
<dbReference type="PANTHER" id="PTHR30383">
    <property type="entry name" value="THIOESTERASE 1/PROTEASE 1/LYSOPHOSPHOLIPASE L1"/>
    <property type="match status" value="1"/>
</dbReference>
<reference evidence="2" key="1">
    <citation type="submission" date="2023-11" db="EMBL/GenBank/DDBJ databases">
        <title>Genome sequence of Cyanobacterium aponinum BCRC AL20115.</title>
        <authorList>
            <person name="Chang H.-Y."/>
            <person name="Lin K.-M."/>
            <person name="Hsueh H.-T."/>
            <person name="Chu H.-A."/>
            <person name="Kuo C.-H."/>
        </authorList>
    </citation>
    <scope>NUCLEOTIDE SEQUENCE</scope>
    <source>
        <strain evidence="2">AL20115</strain>
    </source>
</reference>
<dbReference type="InterPro" id="IPR013784">
    <property type="entry name" value="Carb-bd-like_fold"/>
</dbReference>
<evidence type="ECO:0000313" key="2">
    <source>
        <dbReference type="EMBL" id="WPF89041.1"/>
    </source>
</evidence>
<dbReference type="RefSeq" id="WP_320001717.1">
    <property type="nucleotide sequence ID" value="NZ_CP138348.1"/>
</dbReference>
<dbReference type="GO" id="GO:2001070">
    <property type="term" value="F:starch binding"/>
    <property type="evidence" value="ECO:0007669"/>
    <property type="project" value="InterPro"/>
</dbReference>
<dbReference type="Gene3D" id="2.60.40.10">
    <property type="entry name" value="Immunoglobulins"/>
    <property type="match status" value="1"/>
</dbReference>
<dbReference type="CDD" id="cd00229">
    <property type="entry name" value="SGNH_hydrolase"/>
    <property type="match status" value="1"/>
</dbReference>
<evidence type="ECO:0000259" key="1">
    <source>
        <dbReference type="PROSITE" id="PS51166"/>
    </source>
</evidence>
<dbReference type="Pfam" id="PF00686">
    <property type="entry name" value="CBM_20"/>
    <property type="match status" value="1"/>
</dbReference>
<dbReference type="InterPro" id="IPR014903">
    <property type="entry name" value="DUF1796"/>
</dbReference>
<dbReference type="Gene3D" id="3.40.50.1110">
    <property type="entry name" value="SGNH hydrolase"/>
    <property type="match status" value="1"/>
</dbReference>
<dbReference type="InterPro" id="IPR013830">
    <property type="entry name" value="SGNH_hydro"/>
</dbReference>